<organism evidence="7 8">
    <name type="scientific">Pseudomonas linyingensis</name>
    <dbReference type="NCBI Taxonomy" id="915471"/>
    <lineage>
        <taxon>Bacteria</taxon>
        <taxon>Pseudomonadati</taxon>
        <taxon>Pseudomonadota</taxon>
        <taxon>Gammaproteobacteria</taxon>
        <taxon>Pseudomonadales</taxon>
        <taxon>Pseudomonadaceae</taxon>
        <taxon>Pseudomonas</taxon>
    </lineage>
</organism>
<keyword evidence="8" id="KW-1185">Reference proteome</keyword>
<dbReference type="GO" id="GO:0015658">
    <property type="term" value="F:branched-chain amino acid transmembrane transporter activity"/>
    <property type="evidence" value="ECO:0007669"/>
    <property type="project" value="TreeGrafter"/>
</dbReference>
<evidence type="ECO:0000256" key="4">
    <source>
        <dbReference type="ARBA" id="ARBA00022840"/>
    </source>
</evidence>
<dbReference type="AlphaFoldDB" id="A0A1H6YLA7"/>
<dbReference type="InterPro" id="IPR052156">
    <property type="entry name" value="BCAA_Transport_ATP-bd_LivF"/>
</dbReference>
<dbReference type="PROSITE" id="PS50893">
    <property type="entry name" value="ABC_TRANSPORTER_2"/>
    <property type="match status" value="1"/>
</dbReference>
<evidence type="ECO:0000259" key="6">
    <source>
        <dbReference type="PROSITE" id="PS50893"/>
    </source>
</evidence>
<keyword evidence="4 7" id="KW-0067">ATP-binding</keyword>
<keyword evidence="2" id="KW-0813">Transport</keyword>
<dbReference type="EMBL" id="FNZE01000008">
    <property type="protein sequence ID" value="SEJ42059.1"/>
    <property type="molecule type" value="Genomic_DNA"/>
</dbReference>
<dbReference type="GO" id="GO:0016887">
    <property type="term" value="F:ATP hydrolysis activity"/>
    <property type="evidence" value="ECO:0007669"/>
    <property type="project" value="InterPro"/>
</dbReference>
<evidence type="ECO:0000256" key="1">
    <source>
        <dbReference type="ARBA" id="ARBA00005417"/>
    </source>
</evidence>
<protein>
    <submittedName>
        <fullName evidence="7">Branched-chain amino acid transport system ATP-binding protein</fullName>
    </submittedName>
</protein>
<accession>A0A1H6YLA7</accession>
<keyword evidence="3" id="KW-0547">Nucleotide-binding</keyword>
<gene>
    <name evidence="7" type="ORF">SAMN05216201_108127</name>
</gene>
<dbReference type="CDD" id="cd03224">
    <property type="entry name" value="ABC_TM1139_LivF_branched"/>
    <property type="match status" value="1"/>
</dbReference>
<keyword evidence="5" id="KW-0029">Amino-acid transport</keyword>
<dbReference type="Gene3D" id="3.40.50.300">
    <property type="entry name" value="P-loop containing nucleotide triphosphate hydrolases"/>
    <property type="match status" value="1"/>
</dbReference>
<dbReference type="InterPro" id="IPR003439">
    <property type="entry name" value="ABC_transporter-like_ATP-bd"/>
</dbReference>
<dbReference type="SUPFAM" id="SSF52540">
    <property type="entry name" value="P-loop containing nucleoside triphosphate hydrolases"/>
    <property type="match status" value="1"/>
</dbReference>
<evidence type="ECO:0000256" key="2">
    <source>
        <dbReference type="ARBA" id="ARBA00022448"/>
    </source>
</evidence>
<name>A0A1H6YLA7_9PSED</name>
<proteinExistence type="inferred from homology"/>
<dbReference type="PANTHER" id="PTHR43820">
    <property type="entry name" value="HIGH-AFFINITY BRANCHED-CHAIN AMINO ACID TRANSPORT ATP-BINDING PROTEIN LIVF"/>
    <property type="match status" value="1"/>
</dbReference>
<evidence type="ECO:0000313" key="7">
    <source>
        <dbReference type="EMBL" id="SEJ42059.1"/>
    </source>
</evidence>
<sequence length="256" mass="27250">MSANNPLLNVERLSVCYGKVEAVRQVSLAIGEGQIVSVIGPNGAGKTTLLGALMGLLPAEGEVAYLGKTLQRHHGVAQRVGQGLNLVPESRELFSPMSVEDNLLLGAFSRHRQGHRDHGLTLAEVFDLFPRLKERRRQAAGTMSGGERQMLAMGRALMAKPKLLMLDEPSLGLAPRVIGEIFRIITELRATGVSILLVEQNARAALKCSDYGYVLENGEVALQGPAAELADDPKVIETYLGRKSAAPAPAAAALAG</sequence>
<dbReference type="GO" id="GO:0005524">
    <property type="term" value="F:ATP binding"/>
    <property type="evidence" value="ECO:0007669"/>
    <property type="project" value="UniProtKB-KW"/>
</dbReference>
<evidence type="ECO:0000256" key="3">
    <source>
        <dbReference type="ARBA" id="ARBA00022741"/>
    </source>
</evidence>
<reference evidence="8" key="1">
    <citation type="submission" date="2016-10" db="EMBL/GenBank/DDBJ databases">
        <authorList>
            <person name="Varghese N."/>
            <person name="Submissions S."/>
        </authorList>
    </citation>
    <scope>NUCLEOTIDE SEQUENCE [LARGE SCALE GENOMIC DNA]</scope>
    <source>
        <strain evidence="8">LMG 25967</strain>
    </source>
</reference>
<dbReference type="InterPro" id="IPR027417">
    <property type="entry name" value="P-loop_NTPase"/>
</dbReference>
<dbReference type="Proteomes" id="UP000242930">
    <property type="component" value="Unassembled WGS sequence"/>
</dbReference>
<dbReference type="PANTHER" id="PTHR43820:SF6">
    <property type="entry name" value="ABC TRANSPORTER ATP-BINDING PROTEIN"/>
    <property type="match status" value="1"/>
</dbReference>
<evidence type="ECO:0000256" key="5">
    <source>
        <dbReference type="ARBA" id="ARBA00022970"/>
    </source>
</evidence>
<dbReference type="PROSITE" id="PS00211">
    <property type="entry name" value="ABC_TRANSPORTER_1"/>
    <property type="match status" value="1"/>
</dbReference>
<dbReference type="InterPro" id="IPR003593">
    <property type="entry name" value="AAA+_ATPase"/>
</dbReference>
<dbReference type="SMART" id="SM00382">
    <property type="entry name" value="AAA"/>
    <property type="match status" value="1"/>
</dbReference>
<feature type="domain" description="ABC transporter" evidence="6">
    <location>
        <begin position="8"/>
        <end position="242"/>
    </location>
</feature>
<dbReference type="Pfam" id="PF00005">
    <property type="entry name" value="ABC_tran"/>
    <property type="match status" value="1"/>
</dbReference>
<evidence type="ECO:0000313" key="8">
    <source>
        <dbReference type="Proteomes" id="UP000242930"/>
    </source>
</evidence>
<dbReference type="GO" id="GO:0015807">
    <property type="term" value="P:L-amino acid transport"/>
    <property type="evidence" value="ECO:0007669"/>
    <property type="project" value="TreeGrafter"/>
</dbReference>
<comment type="similarity">
    <text evidence="1">Belongs to the ABC transporter superfamily.</text>
</comment>
<dbReference type="OrthoDB" id="9776369at2"/>
<dbReference type="STRING" id="915471.SAMN05216201_108127"/>
<dbReference type="InterPro" id="IPR017871">
    <property type="entry name" value="ABC_transporter-like_CS"/>
</dbReference>
<dbReference type="RefSeq" id="WP_090311076.1">
    <property type="nucleotide sequence ID" value="NZ_FNZE01000008.1"/>
</dbReference>